<feature type="domain" description="WYL" evidence="1">
    <location>
        <begin position="9"/>
        <end position="72"/>
    </location>
</feature>
<protein>
    <submittedName>
        <fullName evidence="2">WYL domain-containing protein</fullName>
    </submittedName>
</protein>
<accession>A0ABT3GBH3</accession>
<dbReference type="EMBL" id="JAPDDR010000019">
    <property type="protein sequence ID" value="MCW1916846.1"/>
    <property type="molecule type" value="Genomic_DNA"/>
</dbReference>
<evidence type="ECO:0000313" key="3">
    <source>
        <dbReference type="Proteomes" id="UP001165653"/>
    </source>
</evidence>
<dbReference type="Proteomes" id="UP001165653">
    <property type="component" value="Unassembled WGS sequence"/>
</dbReference>
<dbReference type="InterPro" id="IPR026881">
    <property type="entry name" value="WYL_dom"/>
</dbReference>
<proteinExistence type="predicted"/>
<sequence length="100" mass="12278">MRPRRSFPNISSLRAAIQGRRIVRFWWKNREFRIEPYGLLQAKCTKAWVLAGWCLERQSWRFFRFAELRDIETSQERFPLRDDFPMEVPDCRGGWRRRDA</sequence>
<name>A0ABT3GBH3_9BACT</name>
<evidence type="ECO:0000259" key="1">
    <source>
        <dbReference type="Pfam" id="PF13280"/>
    </source>
</evidence>
<dbReference type="PROSITE" id="PS52050">
    <property type="entry name" value="WYL"/>
    <property type="match status" value="1"/>
</dbReference>
<gene>
    <name evidence="2" type="ORF">OJ996_24875</name>
</gene>
<keyword evidence="3" id="KW-1185">Reference proteome</keyword>
<evidence type="ECO:0000313" key="2">
    <source>
        <dbReference type="EMBL" id="MCW1916846.1"/>
    </source>
</evidence>
<comment type="caution">
    <text evidence="2">The sequence shown here is derived from an EMBL/GenBank/DDBJ whole genome shotgun (WGS) entry which is preliminary data.</text>
</comment>
<dbReference type="Pfam" id="PF13280">
    <property type="entry name" value="WYL"/>
    <property type="match status" value="1"/>
</dbReference>
<reference evidence="2" key="1">
    <citation type="submission" date="2022-10" db="EMBL/GenBank/DDBJ databases">
        <title>Luteolibacter sp. GHJ8, whole genome shotgun sequencing project.</title>
        <authorList>
            <person name="Zhao G."/>
            <person name="Shen L."/>
        </authorList>
    </citation>
    <scope>NUCLEOTIDE SEQUENCE</scope>
    <source>
        <strain evidence="2">GHJ8</strain>
    </source>
</reference>
<dbReference type="RefSeq" id="WP_264516465.1">
    <property type="nucleotide sequence ID" value="NZ_JAPDDR010000019.1"/>
</dbReference>
<organism evidence="2 3">
    <name type="scientific">Luteolibacter rhizosphaerae</name>
    <dbReference type="NCBI Taxonomy" id="2989719"/>
    <lineage>
        <taxon>Bacteria</taxon>
        <taxon>Pseudomonadati</taxon>
        <taxon>Verrucomicrobiota</taxon>
        <taxon>Verrucomicrobiia</taxon>
        <taxon>Verrucomicrobiales</taxon>
        <taxon>Verrucomicrobiaceae</taxon>
        <taxon>Luteolibacter</taxon>
    </lineage>
</organism>